<evidence type="ECO:0000256" key="1">
    <source>
        <dbReference type="ARBA" id="ARBA00004370"/>
    </source>
</evidence>
<evidence type="ECO:0000313" key="7">
    <source>
        <dbReference type="Proteomes" id="UP001501725"/>
    </source>
</evidence>
<gene>
    <name evidence="6" type="ORF">GCM10023184_37430</name>
</gene>
<evidence type="ECO:0000256" key="4">
    <source>
        <dbReference type="SAM" id="SignalP"/>
    </source>
</evidence>
<feature type="signal peptide" evidence="4">
    <location>
        <begin position="1"/>
        <end position="29"/>
    </location>
</feature>
<dbReference type="Pfam" id="PF01103">
    <property type="entry name" value="Omp85"/>
    <property type="match status" value="1"/>
</dbReference>
<evidence type="ECO:0000256" key="2">
    <source>
        <dbReference type="ARBA" id="ARBA00023136"/>
    </source>
</evidence>
<comment type="subcellular location">
    <subcellularLocation>
        <location evidence="1">Membrane</location>
    </subcellularLocation>
</comment>
<organism evidence="6 7">
    <name type="scientific">Flaviaesturariibacter amylovorans</name>
    <dbReference type="NCBI Taxonomy" id="1084520"/>
    <lineage>
        <taxon>Bacteria</taxon>
        <taxon>Pseudomonadati</taxon>
        <taxon>Bacteroidota</taxon>
        <taxon>Chitinophagia</taxon>
        <taxon>Chitinophagales</taxon>
        <taxon>Chitinophagaceae</taxon>
        <taxon>Flaviaestuariibacter</taxon>
    </lineage>
</organism>
<protein>
    <recommendedName>
        <fullName evidence="5">Bacterial surface antigen (D15) domain-containing protein</fullName>
    </recommendedName>
</protein>
<feature type="region of interest" description="Disordered" evidence="3">
    <location>
        <begin position="34"/>
        <end position="53"/>
    </location>
</feature>
<evidence type="ECO:0000313" key="6">
    <source>
        <dbReference type="EMBL" id="GAA4339979.1"/>
    </source>
</evidence>
<evidence type="ECO:0000256" key="3">
    <source>
        <dbReference type="SAM" id="MobiDB-lite"/>
    </source>
</evidence>
<dbReference type="InterPro" id="IPR000184">
    <property type="entry name" value="Bac_surfAg_D15"/>
</dbReference>
<dbReference type="Proteomes" id="UP001501725">
    <property type="component" value="Unassembled WGS sequence"/>
</dbReference>
<dbReference type="Gene3D" id="2.40.160.50">
    <property type="entry name" value="membrane protein fhac: a member of the omp85/tpsb transporter family"/>
    <property type="match status" value="1"/>
</dbReference>
<reference evidence="7" key="1">
    <citation type="journal article" date="2019" name="Int. J. Syst. Evol. Microbiol.">
        <title>The Global Catalogue of Microorganisms (GCM) 10K type strain sequencing project: providing services to taxonomists for standard genome sequencing and annotation.</title>
        <authorList>
            <consortium name="The Broad Institute Genomics Platform"/>
            <consortium name="The Broad Institute Genome Sequencing Center for Infectious Disease"/>
            <person name="Wu L."/>
            <person name="Ma J."/>
        </authorList>
    </citation>
    <scope>NUCLEOTIDE SEQUENCE [LARGE SCALE GENOMIC DNA]</scope>
    <source>
        <strain evidence="7">JCM 17919</strain>
    </source>
</reference>
<name>A0ABP8HJF2_9BACT</name>
<accession>A0ABP8HJF2</accession>
<feature type="domain" description="Bacterial surface antigen (D15)" evidence="5">
    <location>
        <begin position="620"/>
        <end position="850"/>
    </location>
</feature>
<sequence length="865" mass="97650">MICSSAFHPVKRPALLLFASLLATGSALYAQPGRTTKVTEGPTGNPPRAQAVAGPQYKAGGIKRTFQGRHYREEWTEPTWVPVLRIDTLGGLTVLEAGGGKQTFSLRLKDGQGRQWALRSVDKDNSTVLPEIARGTFLDAIADDLVTSAHPYAALTVPLMAEAAGVYHTRPRIVLVADDARWGEHRTRVGNQLFLFEERPDDMPEGIPNFGGATEIIGIEKLREHLATKPDHRVDQESYVRARIFDMFLGDWDRHEDQWRWARFKEGGRTLYRPIPRDRDQAYALFQGVIPYLLTLPEELEVLESFRGHIKNVKKYNFPARYLDRQLANEVSPERWVSISQELQGRLTDAVIENAVRQLPPEIFRLSGEEIITKLKSRRSHLPEYAAKYSRFLSEIVEVVGTLRGDRFSVQPADGGKMQVQVFGAGSTTPYYQRSFDPKETDEVRLYGLGGADQFDVTGERNIKLRLIGSADRDSMQVSGGGKTAFVYNNPGDAISVSGPVRVRLSEDTSINRYAYKGYQPNVGHTIKFPSFNNLRGVHFNLGYIYRRHGFRKVPFSWEQRLRANYSIFNKSFGGDYYGIFHNVIGPASLLADARYDQALRHLYFGLGNETKAPLDRSLYRLMTRELAASLGLQFRLGKYHRPGFTVGYEATKILRQENEKYYSGTDLSLNDPSVFFWKQFGTAAVYYNFHSVDNEAIPSKGFDFKVLAGYTQNLKESGRNFVRYEGSATGYIPFSPVMSLVLRAGGSRVDGIAEFYQLPTLGGGASLRGYRRERFRGETVAFNQNELRFLWNFRSWLFNGKAGLIGFFDQGRAWYSAEPESKTWHTGFGAGVMIVPFNRVAITVAYGVTPEDRVINLRLGTKIF</sequence>
<keyword evidence="2" id="KW-0472">Membrane</keyword>
<feature type="chain" id="PRO_5045628301" description="Bacterial surface antigen (D15) domain-containing protein" evidence="4">
    <location>
        <begin position="30"/>
        <end position="865"/>
    </location>
</feature>
<keyword evidence="7" id="KW-1185">Reference proteome</keyword>
<proteinExistence type="predicted"/>
<dbReference type="EMBL" id="BAABGY010000012">
    <property type="protein sequence ID" value="GAA4339979.1"/>
    <property type="molecule type" value="Genomic_DNA"/>
</dbReference>
<keyword evidence="4" id="KW-0732">Signal</keyword>
<evidence type="ECO:0000259" key="5">
    <source>
        <dbReference type="Pfam" id="PF01103"/>
    </source>
</evidence>
<comment type="caution">
    <text evidence="6">The sequence shown here is derived from an EMBL/GenBank/DDBJ whole genome shotgun (WGS) entry which is preliminary data.</text>
</comment>